<dbReference type="Proteomes" id="UP000319949">
    <property type="component" value="Unassembled WGS sequence"/>
</dbReference>
<dbReference type="AlphaFoldDB" id="A0A560D1V8"/>
<comment type="caution">
    <text evidence="2">The sequence shown here is derived from an EMBL/GenBank/DDBJ whole genome shotgun (WGS) entry which is preliminary data.</text>
</comment>
<protein>
    <submittedName>
        <fullName evidence="2">TerB-like protein</fullName>
    </submittedName>
</protein>
<reference evidence="2 3" key="1">
    <citation type="submission" date="2019-06" db="EMBL/GenBank/DDBJ databases">
        <title>Genomic Encyclopedia of Type Strains, Phase IV (KMG-V): Genome sequencing to study the core and pangenomes of soil and plant-associated prokaryotes.</title>
        <authorList>
            <person name="Whitman W."/>
        </authorList>
    </citation>
    <scope>NUCLEOTIDE SEQUENCE [LARGE SCALE GENOMIC DNA]</scope>
    <source>
        <strain evidence="2 3">BR 510</strain>
    </source>
</reference>
<evidence type="ECO:0000313" key="2">
    <source>
        <dbReference type="EMBL" id="TWA91090.1"/>
    </source>
</evidence>
<dbReference type="EMBL" id="VITK01000014">
    <property type="protein sequence ID" value="TWA91090.1"/>
    <property type="molecule type" value="Genomic_DNA"/>
</dbReference>
<sequence>MARTQRETDAVAELLANIFEEDATLAPVETPVASAASEASFEGLDGPHTELVELLERKGSVARAEFDQRARAMKLLPDGAIERINDWSFERFEESLLEDGDEIVMVPHLRERLVQLRETTA</sequence>
<dbReference type="InterPro" id="IPR028932">
    <property type="entry name" value="TerB-C"/>
</dbReference>
<keyword evidence="3" id="KW-1185">Reference proteome</keyword>
<accession>A0A560D1V8</accession>
<feature type="domain" description="TerB-C" evidence="1">
    <location>
        <begin position="2"/>
        <end position="113"/>
    </location>
</feature>
<evidence type="ECO:0000259" key="1">
    <source>
        <dbReference type="Pfam" id="PF15615"/>
    </source>
</evidence>
<evidence type="ECO:0000313" key="3">
    <source>
        <dbReference type="Proteomes" id="UP000319949"/>
    </source>
</evidence>
<dbReference type="RefSeq" id="WP_063693963.1">
    <property type="nucleotide sequence ID" value="NZ_LVEM01000006.1"/>
</dbReference>
<name>A0A560D1V8_9BRAD</name>
<dbReference type="Pfam" id="PF15615">
    <property type="entry name" value="TerB_C"/>
    <property type="match status" value="1"/>
</dbReference>
<organism evidence="2 3">
    <name type="scientific">Bradyrhizobium stylosanthis</name>
    <dbReference type="NCBI Taxonomy" id="1803665"/>
    <lineage>
        <taxon>Bacteria</taxon>
        <taxon>Pseudomonadati</taxon>
        <taxon>Pseudomonadota</taxon>
        <taxon>Alphaproteobacteria</taxon>
        <taxon>Hyphomicrobiales</taxon>
        <taxon>Nitrobacteraceae</taxon>
        <taxon>Bradyrhizobium</taxon>
    </lineage>
</organism>
<gene>
    <name evidence="2" type="ORF">FBZ96_11488</name>
</gene>
<proteinExistence type="predicted"/>
<dbReference type="STRING" id="1803665.GCA_001641335_07314"/>